<gene>
    <name evidence="1" type="ORF">HPB50_020704</name>
</gene>
<comment type="caution">
    <text evidence="1">The sequence shown here is derived from an EMBL/GenBank/DDBJ whole genome shotgun (WGS) entry which is preliminary data.</text>
</comment>
<evidence type="ECO:0000313" key="1">
    <source>
        <dbReference type="EMBL" id="KAH6928896.1"/>
    </source>
</evidence>
<dbReference type="Proteomes" id="UP000821845">
    <property type="component" value="Chromosome 6"/>
</dbReference>
<sequence>MRRWVSEDTTTATTHHDKDFRSTTTAGTTYTTDDTRSTSVARAPAPPGPAQDVSLGQLTYSIKSSQPSSAHKEPPRGRDEQRLAMTHRVCQSEGQLKPTLLPPPPRHPGNATTPLPALLDDHQLGTASLQGAWSLAPGTCGTERAESHRYHPVARHVVIGVPIYRLPCGTVAFVPALAVRVLRGQRLEQQRRQLRHHEQHKQQHDHEQCQQQRHRVHPVRGVVCRLREPKRASRGSSQGAVVPKSTGVPAECTRRDVATATDAVPPEHSWGDRVGGEKLLMVGAALLSILLVVSAAATTASIVDRRSTAASGAGHRLQDGAAAGVARTEPLLPGSVTFAEASRRDGAAPNKASAMAPWKTTTSELAEEGDFTAEQPAAVYGNATGDLVTAEDLLSLPFRRPAKPECGAVFYTYCHKPRREFLYRASLNACLAAADDRPAQLCNRGTNRFPSWRDCEARCVLAEPPHEACVDKTLLLGCRRQDVRSSWWWFDGRVCLAWNFPAGGCPANGSAVFATANQCTARCTNPRYPPCAAPRTTSCPSEQLKFPFFAAEAPSSAVQGRRHCFRLTRRVLESHRCLTGANRFLTKAACEQACRKAQPTPP</sequence>
<protein>
    <submittedName>
        <fullName evidence="1">Uncharacterized protein</fullName>
    </submittedName>
</protein>
<evidence type="ECO:0000313" key="2">
    <source>
        <dbReference type="Proteomes" id="UP000821845"/>
    </source>
</evidence>
<organism evidence="1 2">
    <name type="scientific">Hyalomma asiaticum</name>
    <name type="common">Tick</name>
    <dbReference type="NCBI Taxonomy" id="266040"/>
    <lineage>
        <taxon>Eukaryota</taxon>
        <taxon>Metazoa</taxon>
        <taxon>Ecdysozoa</taxon>
        <taxon>Arthropoda</taxon>
        <taxon>Chelicerata</taxon>
        <taxon>Arachnida</taxon>
        <taxon>Acari</taxon>
        <taxon>Parasitiformes</taxon>
        <taxon>Ixodida</taxon>
        <taxon>Ixodoidea</taxon>
        <taxon>Ixodidae</taxon>
        <taxon>Hyalomminae</taxon>
        <taxon>Hyalomma</taxon>
    </lineage>
</organism>
<keyword evidence="2" id="KW-1185">Reference proteome</keyword>
<dbReference type="EMBL" id="CM023486">
    <property type="protein sequence ID" value="KAH6928896.1"/>
    <property type="molecule type" value="Genomic_DNA"/>
</dbReference>
<accession>A0ACB7S4M5</accession>
<proteinExistence type="predicted"/>
<name>A0ACB7S4M5_HYAAI</name>
<reference evidence="1" key="1">
    <citation type="submission" date="2020-05" db="EMBL/GenBank/DDBJ databases">
        <title>Large-scale comparative analyses of tick genomes elucidate their genetic diversity and vector capacities.</title>
        <authorList>
            <person name="Jia N."/>
            <person name="Wang J."/>
            <person name="Shi W."/>
            <person name="Du L."/>
            <person name="Sun Y."/>
            <person name="Zhan W."/>
            <person name="Jiang J."/>
            <person name="Wang Q."/>
            <person name="Zhang B."/>
            <person name="Ji P."/>
            <person name="Sakyi L.B."/>
            <person name="Cui X."/>
            <person name="Yuan T."/>
            <person name="Jiang B."/>
            <person name="Yang W."/>
            <person name="Lam T.T.-Y."/>
            <person name="Chang Q."/>
            <person name="Ding S."/>
            <person name="Wang X."/>
            <person name="Zhu J."/>
            <person name="Ruan X."/>
            <person name="Zhao L."/>
            <person name="Wei J."/>
            <person name="Que T."/>
            <person name="Du C."/>
            <person name="Cheng J."/>
            <person name="Dai P."/>
            <person name="Han X."/>
            <person name="Huang E."/>
            <person name="Gao Y."/>
            <person name="Liu J."/>
            <person name="Shao H."/>
            <person name="Ye R."/>
            <person name="Li L."/>
            <person name="Wei W."/>
            <person name="Wang X."/>
            <person name="Wang C."/>
            <person name="Yang T."/>
            <person name="Huo Q."/>
            <person name="Li W."/>
            <person name="Guo W."/>
            <person name="Chen H."/>
            <person name="Zhou L."/>
            <person name="Ni X."/>
            <person name="Tian J."/>
            <person name="Zhou Y."/>
            <person name="Sheng Y."/>
            <person name="Liu T."/>
            <person name="Pan Y."/>
            <person name="Xia L."/>
            <person name="Li J."/>
            <person name="Zhao F."/>
            <person name="Cao W."/>
        </authorList>
    </citation>
    <scope>NUCLEOTIDE SEQUENCE</scope>
    <source>
        <strain evidence="1">Hyas-2018</strain>
    </source>
</reference>